<comment type="similarity">
    <text evidence="2">Belongs to the SNAPC3/SRD2 family.</text>
</comment>
<keyword evidence="8" id="KW-1185">Reference proteome</keyword>
<dbReference type="GO" id="GO:0019185">
    <property type="term" value="C:snRNA-activating protein complex"/>
    <property type="evidence" value="ECO:0007669"/>
    <property type="project" value="TreeGrafter"/>
</dbReference>
<evidence type="ECO:0000256" key="1">
    <source>
        <dbReference type="ARBA" id="ARBA00004123"/>
    </source>
</evidence>
<dbReference type="Gramene" id="ONK55687">
    <property type="protein sequence ID" value="ONK55687"/>
    <property type="gene ID" value="A4U43_UnF170"/>
</dbReference>
<dbReference type="GO" id="GO:0000978">
    <property type="term" value="F:RNA polymerase II cis-regulatory region sequence-specific DNA binding"/>
    <property type="evidence" value="ECO:0007669"/>
    <property type="project" value="TreeGrafter"/>
</dbReference>
<dbReference type="EMBL" id="KV863313">
    <property type="protein sequence ID" value="ONK55687.1"/>
    <property type="molecule type" value="Genomic_DNA"/>
</dbReference>
<evidence type="ECO:0000256" key="4">
    <source>
        <dbReference type="ARBA" id="ARBA00023125"/>
    </source>
</evidence>
<dbReference type="Pfam" id="PF12251">
    <property type="entry name" value="SNAPC3"/>
    <property type="match status" value="1"/>
</dbReference>
<organism evidence="7 8">
    <name type="scientific">Asparagus officinalis</name>
    <name type="common">Garden asparagus</name>
    <dbReference type="NCBI Taxonomy" id="4686"/>
    <lineage>
        <taxon>Eukaryota</taxon>
        <taxon>Viridiplantae</taxon>
        <taxon>Streptophyta</taxon>
        <taxon>Embryophyta</taxon>
        <taxon>Tracheophyta</taxon>
        <taxon>Spermatophyta</taxon>
        <taxon>Magnoliopsida</taxon>
        <taxon>Liliopsida</taxon>
        <taxon>Asparagales</taxon>
        <taxon>Asparagaceae</taxon>
        <taxon>Asparagoideae</taxon>
        <taxon>Asparagus</taxon>
    </lineage>
</organism>
<protein>
    <recommendedName>
        <fullName evidence="9">snRNA-activating protein complex subunit 3</fullName>
    </recommendedName>
</protein>
<accession>A0A1R3L7T6</accession>
<dbReference type="PANTHER" id="PTHR13421">
    <property type="entry name" value="SNRNA-ACTIVATING PROTEIN COMPLEX SUBUNIT 3"/>
    <property type="match status" value="1"/>
</dbReference>
<keyword evidence="3" id="KW-0805">Transcription regulation</keyword>
<dbReference type="OMA" id="CEACFKL"/>
<evidence type="ECO:0000256" key="5">
    <source>
        <dbReference type="ARBA" id="ARBA00023163"/>
    </source>
</evidence>
<evidence type="ECO:0000256" key="2">
    <source>
        <dbReference type="ARBA" id="ARBA00010410"/>
    </source>
</evidence>
<dbReference type="AlphaFoldDB" id="A0A1R3L7T6"/>
<evidence type="ECO:0000256" key="6">
    <source>
        <dbReference type="ARBA" id="ARBA00023242"/>
    </source>
</evidence>
<dbReference type="PANTHER" id="PTHR13421:SF16">
    <property type="entry name" value="SNRNA-ACTIVATING PROTEIN COMPLEX SUBUNIT 3"/>
    <property type="match status" value="1"/>
</dbReference>
<proteinExistence type="inferred from homology"/>
<dbReference type="GO" id="GO:0003681">
    <property type="term" value="F:bent DNA binding"/>
    <property type="evidence" value="ECO:0007669"/>
    <property type="project" value="TreeGrafter"/>
</dbReference>
<sequence length="304" mass="35165">MADPCIGDSVSVEGGIPTSDKIERLRSLRFTTTPVKVRAIFNIYLTVIGVRRPFASQEHVPLCYPEVVLCVEIYHNKTSSKKTQEFLVLGSQILSDLRDNIYCLTDKLMQTAGQHDPSGYFLIENTFCNDLRDPSATDYSLPIFDWLKNSKNEATEKWEVITSGELKKMQKELLGHADASNFPNFKSVYMHKTRFSDLQFRLGAGYLYCHQGNCKHTIVVRDMRLVHPEDAQNGADYPLLTFQIQPRYRKCEVCKIFQATKMTVDDKWAEKNPCYFCIKCYFLLHYKEDGSLLYPHSVFDYYHE</sequence>
<keyword evidence="4" id="KW-0238">DNA-binding</keyword>
<dbReference type="Proteomes" id="UP000243459">
    <property type="component" value="Unassembled WGS sequence"/>
</dbReference>
<dbReference type="InterPro" id="IPR022042">
    <property type="entry name" value="snRNA-activating_su3"/>
</dbReference>
<evidence type="ECO:0000256" key="3">
    <source>
        <dbReference type="ARBA" id="ARBA00023015"/>
    </source>
</evidence>
<comment type="subcellular location">
    <subcellularLocation>
        <location evidence="1">Nucleus</location>
    </subcellularLocation>
</comment>
<reference evidence="8" key="1">
    <citation type="journal article" date="2017" name="Nat. Commun.">
        <title>The asparagus genome sheds light on the origin and evolution of a young Y chromosome.</title>
        <authorList>
            <person name="Harkess A."/>
            <person name="Zhou J."/>
            <person name="Xu C."/>
            <person name="Bowers J.E."/>
            <person name="Van der Hulst R."/>
            <person name="Ayyampalayam S."/>
            <person name="Mercati F."/>
            <person name="Riccardi P."/>
            <person name="McKain M.R."/>
            <person name="Kakrana A."/>
            <person name="Tang H."/>
            <person name="Ray J."/>
            <person name="Groenendijk J."/>
            <person name="Arikit S."/>
            <person name="Mathioni S.M."/>
            <person name="Nakano M."/>
            <person name="Shan H."/>
            <person name="Telgmann-Rauber A."/>
            <person name="Kanno A."/>
            <person name="Yue Z."/>
            <person name="Chen H."/>
            <person name="Li W."/>
            <person name="Chen Y."/>
            <person name="Xu X."/>
            <person name="Zhang Y."/>
            <person name="Luo S."/>
            <person name="Chen H."/>
            <person name="Gao J."/>
            <person name="Mao Z."/>
            <person name="Pires J.C."/>
            <person name="Luo M."/>
            <person name="Kudrna D."/>
            <person name="Wing R.A."/>
            <person name="Meyers B.C."/>
            <person name="Yi K."/>
            <person name="Kong H."/>
            <person name="Lavrijsen P."/>
            <person name="Sunseri F."/>
            <person name="Falavigna A."/>
            <person name="Ye Y."/>
            <person name="Leebens-Mack J.H."/>
            <person name="Chen G."/>
        </authorList>
    </citation>
    <scope>NUCLEOTIDE SEQUENCE [LARGE SCALE GENOMIC DNA]</scope>
    <source>
        <strain evidence="8">cv. DH0086</strain>
    </source>
</reference>
<dbReference type="GO" id="GO:0042796">
    <property type="term" value="P:snRNA transcription by RNA polymerase III"/>
    <property type="evidence" value="ECO:0007669"/>
    <property type="project" value="TreeGrafter"/>
</dbReference>
<evidence type="ECO:0000313" key="8">
    <source>
        <dbReference type="Proteomes" id="UP000243459"/>
    </source>
</evidence>
<dbReference type="GO" id="GO:0042795">
    <property type="term" value="P:snRNA transcription by RNA polymerase II"/>
    <property type="evidence" value="ECO:0007669"/>
    <property type="project" value="TreeGrafter"/>
</dbReference>
<dbReference type="GO" id="GO:0001046">
    <property type="term" value="F:core promoter sequence-specific DNA binding"/>
    <property type="evidence" value="ECO:0007669"/>
    <property type="project" value="TreeGrafter"/>
</dbReference>
<name>A0A1R3L7T6_ASPOF</name>
<keyword evidence="5" id="KW-0804">Transcription</keyword>
<dbReference type="GO" id="GO:0001006">
    <property type="term" value="F:RNA polymerase III type 3 promoter sequence-specific DNA binding"/>
    <property type="evidence" value="ECO:0007669"/>
    <property type="project" value="TreeGrafter"/>
</dbReference>
<keyword evidence="6" id="KW-0539">Nucleus</keyword>
<evidence type="ECO:0008006" key="9">
    <source>
        <dbReference type="Google" id="ProtNLM"/>
    </source>
</evidence>
<evidence type="ECO:0000313" key="7">
    <source>
        <dbReference type="EMBL" id="ONK55687.1"/>
    </source>
</evidence>
<dbReference type="GO" id="GO:0005634">
    <property type="term" value="C:nucleus"/>
    <property type="evidence" value="ECO:0007669"/>
    <property type="project" value="UniProtKB-SubCell"/>
</dbReference>
<gene>
    <name evidence="7" type="ORF">A4U43_UnF170</name>
</gene>